<keyword evidence="2" id="KW-1185">Reference proteome</keyword>
<reference evidence="1 2" key="2">
    <citation type="journal article" date="2016" name="Science">
        <title>A bacterium that degrades and assimilates poly(ethylene terephthalate).</title>
        <authorList>
            <person name="Yoshida S."/>
            <person name="Hiraga K."/>
            <person name="Takehana T."/>
            <person name="Taniguchi I."/>
            <person name="Yamaji H."/>
            <person name="Maeda Y."/>
            <person name="Toyohara K."/>
            <person name="Miyamoto K."/>
            <person name="Kimura Y."/>
            <person name="Oda K."/>
        </authorList>
    </citation>
    <scope>NUCLEOTIDE SEQUENCE [LARGE SCALE GENOMIC DNA]</scope>
    <source>
        <strain evidence="2">NBRC 110686 / TISTR 2288 / 201-F6</strain>
    </source>
</reference>
<dbReference type="Proteomes" id="UP000037660">
    <property type="component" value="Unassembled WGS sequence"/>
</dbReference>
<dbReference type="EMBL" id="BBYR01000041">
    <property type="protein sequence ID" value="GAP37038.1"/>
    <property type="molecule type" value="Genomic_DNA"/>
</dbReference>
<proteinExistence type="predicted"/>
<dbReference type="AlphaFoldDB" id="A0A0K8P349"/>
<comment type="caution">
    <text evidence="1">The sequence shown here is derived from an EMBL/GenBank/DDBJ whole genome shotgun (WGS) entry which is preliminary data.</text>
</comment>
<gene>
    <name evidence="1" type="ORF">ISF6_2893</name>
</gene>
<name>A0A0K8P349_PISS1</name>
<accession>A0A0K8P349</accession>
<reference evidence="2" key="1">
    <citation type="submission" date="2015-07" db="EMBL/GenBank/DDBJ databases">
        <title>Discovery of a poly(ethylene terephthalate assimilation.</title>
        <authorList>
            <person name="Yoshida S."/>
            <person name="Hiraga K."/>
            <person name="Takehana T."/>
            <person name="Taniguchi I."/>
            <person name="Yamaji H."/>
            <person name="Maeda Y."/>
            <person name="Toyohara K."/>
            <person name="Miyamoto K."/>
            <person name="Kimura Y."/>
            <person name="Oda K."/>
        </authorList>
    </citation>
    <scope>NUCLEOTIDE SEQUENCE [LARGE SCALE GENOMIC DNA]</scope>
    <source>
        <strain evidence="2">NBRC 110686 / TISTR 2288 / 201-F6</strain>
    </source>
</reference>
<sequence>MKRARPVVDAGDETRAGLPIRTFASAARLETWLRAQPAGSKGFWLKLAKQGASVASVSKAEAIEVALCHGWIDGQLNPYDEHFWLVRFTPRSAKSRWSEINRATATRLMAEGRVSEAGLAQIEAARRDGRWGGAYAPQSRAEVPADLQAALDSQPAARAFFATLTGANRYAVLYRIQDARTPATRQARIDQFVAMLARGEVLHPPRPKDAGAG</sequence>
<dbReference type="Pfam" id="PF13376">
    <property type="entry name" value="OmdA"/>
    <property type="match status" value="1"/>
</dbReference>
<dbReference type="RefSeq" id="WP_054020992.1">
    <property type="nucleotide sequence ID" value="NZ_BBYR01000041.1"/>
</dbReference>
<organism evidence="1 2">
    <name type="scientific">Piscinibacter sakaiensis</name>
    <name type="common">Ideonella sakaiensis</name>
    <dbReference type="NCBI Taxonomy" id="1547922"/>
    <lineage>
        <taxon>Bacteria</taxon>
        <taxon>Pseudomonadati</taxon>
        <taxon>Pseudomonadota</taxon>
        <taxon>Betaproteobacteria</taxon>
        <taxon>Burkholderiales</taxon>
        <taxon>Sphaerotilaceae</taxon>
        <taxon>Piscinibacter</taxon>
    </lineage>
</organism>
<dbReference type="OrthoDB" id="9796999at2"/>
<evidence type="ECO:0000313" key="1">
    <source>
        <dbReference type="EMBL" id="GAP37038.1"/>
    </source>
</evidence>
<evidence type="ECO:0000313" key="2">
    <source>
        <dbReference type="Proteomes" id="UP000037660"/>
    </source>
</evidence>
<dbReference type="STRING" id="1547922.ISF6_2893"/>
<protein>
    <submittedName>
        <fullName evidence="1">Putative periplasmic membrane protein</fullName>
    </submittedName>
</protein>